<feature type="compositionally biased region" description="Basic and acidic residues" evidence="9">
    <location>
        <begin position="22"/>
        <end position="33"/>
    </location>
</feature>
<comment type="similarity">
    <text evidence="8">Belongs to the FtsQ/DivIB family. DivIB subfamily.</text>
</comment>
<feature type="transmembrane region" description="Helical" evidence="8">
    <location>
        <begin position="57"/>
        <end position="79"/>
    </location>
</feature>
<dbReference type="Pfam" id="PF08478">
    <property type="entry name" value="POTRA_1"/>
    <property type="match status" value="1"/>
</dbReference>
<evidence type="ECO:0000256" key="2">
    <source>
        <dbReference type="ARBA" id="ARBA00022475"/>
    </source>
</evidence>
<keyword evidence="6 8" id="KW-0472">Membrane</keyword>
<reference evidence="11 12" key="1">
    <citation type="journal article" date="2015" name="Genome Announc.">
        <title>Expanding the biotechnology potential of lactobacilli through comparative genomics of 213 strains and associated genera.</title>
        <authorList>
            <person name="Sun Z."/>
            <person name="Harris H.M."/>
            <person name="McCann A."/>
            <person name="Guo C."/>
            <person name="Argimon S."/>
            <person name="Zhang W."/>
            <person name="Yang X."/>
            <person name="Jeffery I.B."/>
            <person name="Cooney J.C."/>
            <person name="Kagawa T.F."/>
            <person name="Liu W."/>
            <person name="Song Y."/>
            <person name="Salvetti E."/>
            <person name="Wrobel A."/>
            <person name="Rasinkangas P."/>
            <person name="Parkhill J."/>
            <person name="Rea M.C."/>
            <person name="O'Sullivan O."/>
            <person name="Ritari J."/>
            <person name="Douillard F.P."/>
            <person name="Paul Ross R."/>
            <person name="Yang R."/>
            <person name="Briner A.E."/>
            <person name="Felis G.E."/>
            <person name="de Vos W.M."/>
            <person name="Barrangou R."/>
            <person name="Klaenhammer T.R."/>
            <person name="Caufield P.W."/>
            <person name="Cui Y."/>
            <person name="Zhang H."/>
            <person name="O'Toole P.W."/>
        </authorList>
    </citation>
    <scope>NUCLEOTIDE SEQUENCE [LARGE SCALE GENOMIC DNA]</scope>
    <source>
        <strain evidence="11 12">DSM 20515</strain>
    </source>
</reference>
<comment type="caution">
    <text evidence="11">The sequence shown here is derived from an EMBL/GenBank/DDBJ whole genome shotgun (WGS) entry which is preliminary data.</text>
</comment>
<dbReference type="InterPro" id="IPR026580">
    <property type="entry name" value="DivIB"/>
</dbReference>
<organism evidence="11 12">
    <name type="scientific">Secundilactobacillus collinoides DSM 20515 = JCM 1123</name>
    <dbReference type="NCBI Taxonomy" id="1423733"/>
    <lineage>
        <taxon>Bacteria</taxon>
        <taxon>Bacillati</taxon>
        <taxon>Bacillota</taxon>
        <taxon>Bacilli</taxon>
        <taxon>Lactobacillales</taxon>
        <taxon>Lactobacillaceae</taxon>
        <taxon>Secundilactobacillus</taxon>
    </lineage>
</organism>
<dbReference type="GO" id="GO:0043093">
    <property type="term" value="P:FtsZ-dependent cytokinesis"/>
    <property type="evidence" value="ECO:0007669"/>
    <property type="project" value="UniProtKB-UniRule"/>
</dbReference>
<feature type="region of interest" description="Disordered" evidence="9">
    <location>
        <begin position="1"/>
        <end position="44"/>
    </location>
</feature>
<dbReference type="AlphaFoldDB" id="A0A0R2B8Z1"/>
<gene>
    <name evidence="8" type="primary">divIB</name>
    <name evidence="11" type="ORF">FC82_GL002133</name>
</gene>
<dbReference type="Gene3D" id="3.40.50.10960">
    <property type="match status" value="1"/>
</dbReference>
<comment type="function">
    <text evidence="8">Cell division protein that may be involved in stabilizing or promoting the assembly of the division complex.</text>
</comment>
<evidence type="ECO:0000313" key="11">
    <source>
        <dbReference type="EMBL" id="KRM75729.1"/>
    </source>
</evidence>
<comment type="subcellular location">
    <subcellularLocation>
        <location evidence="8">Cell membrane</location>
        <topology evidence="8">Single-pass type II membrane protein</topology>
    </subcellularLocation>
    <subcellularLocation>
        <location evidence="1">Membrane</location>
    </subcellularLocation>
    <text evidence="8">Localizes to the division septum.</text>
</comment>
<dbReference type="PANTHER" id="PTHR37820:SF1">
    <property type="entry name" value="CELL DIVISION PROTEIN FTSQ"/>
    <property type="match status" value="1"/>
</dbReference>
<accession>A0A0R2B8Z1</accession>
<evidence type="ECO:0000256" key="4">
    <source>
        <dbReference type="ARBA" id="ARBA00022692"/>
    </source>
</evidence>
<evidence type="ECO:0000256" key="9">
    <source>
        <dbReference type="SAM" id="MobiDB-lite"/>
    </source>
</evidence>
<evidence type="ECO:0000256" key="3">
    <source>
        <dbReference type="ARBA" id="ARBA00022618"/>
    </source>
</evidence>
<evidence type="ECO:0000256" key="1">
    <source>
        <dbReference type="ARBA" id="ARBA00004370"/>
    </source>
</evidence>
<keyword evidence="2 8" id="KW-1003">Cell membrane</keyword>
<dbReference type="GO" id="GO:0005886">
    <property type="term" value="C:plasma membrane"/>
    <property type="evidence" value="ECO:0007669"/>
    <property type="project" value="UniProtKB-SubCell"/>
</dbReference>
<evidence type="ECO:0000256" key="6">
    <source>
        <dbReference type="ARBA" id="ARBA00023136"/>
    </source>
</evidence>
<evidence type="ECO:0000256" key="8">
    <source>
        <dbReference type="HAMAP-Rule" id="MF_00912"/>
    </source>
</evidence>
<keyword evidence="4 8" id="KW-0812">Transmembrane</keyword>
<evidence type="ECO:0000313" key="12">
    <source>
        <dbReference type="Proteomes" id="UP000051845"/>
    </source>
</evidence>
<keyword evidence="7 8" id="KW-0131">Cell cycle</keyword>
<dbReference type="HAMAP" id="MF_00912">
    <property type="entry name" value="DivIB"/>
    <property type="match status" value="1"/>
</dbReference>
<feature type="compositionally biased region" description="Basic residues" evidence="9">
    <location>
        <begin position="1"/>
        <end position="12"/>
    </location>
</feature>
<dbReference type="EMBL" id="AYYR01000044">
    <property type="protein sequence ID" value="KRM75729.1"/>
    <property type="molecule type" value="Genomic_DNA"/>
</dbReference>
<dbReference type="InterPro" id="IPR013685">
    <property type="entry name" value="POTRA_FtsQ_type"/>
</dbReference>
<protein>
    <recommendedName>
        <fullName evidence="8">Cell division protein DivIB</fullName>
    </recommendedName>
</protein>
<evidence type="ECO:0000256" key="7">
    <source>
        <dbReference type="ARBA" id="ARBA00023306"/>
    </source>
</evidence>
<dbReference type="PANTHER" id="PTHR37820">
    <property type="entry name" value="CELL DIVISION PROTEIN DIVIB"/>
    <property type="match status" value="1"/>
</dbReference>
<dbReference type="InterPro" id="IPR034746">
    <property type="entry name" value="POTRA"/>
</dbReference>
<dbReference type="RefSeq" id="WP_056996717.1">
    <property type="nucleotide sequence ID" value="NZ_AYYR01000044.1"/>
</dbReference>
<dbReference type="PROSITE" id="PS51779">
    <property type="entry name" value="POTRA"/>
    <property type="match status" value="1"/>
</dbReference>
<keyword evidence="3 8" id="KW-0132">Cell division</keyword>
<sequence length="283" mass="32234">MPFKLDRKRSNRKVAVTPWEKYQNRQEEREKAAKKQKRPSRIGTKLPRLKHQKHRRLLKRMSILVGIFLVILLFAGYFATPISHISKITVTGNRVVKTSTVEKMTGVKTGDSIYKVAGSNAKTIAQRVTAKYPRVKEISFKIKNQNQLTVHVVEYQTAGFVPSNGYYRIALESGVISKEKRKQPTGSYPVYDKFTSTHRLHQMILQFAKLAPKIKTGISEIQFSPTKSNPERIHVFMNDGNEVYATLTTFAAKMAYYPSIAAKMKRKGVVNLEIGAYSYPFSS</sequence>
<dbReference type="GO" id="GO:0032153">
    <property type="term" value="C:cell division site"/>
    <property type="evidence" value="ECO:0007669"/>
    <property type="project" value="UniProtKB-UniRule"/>
</dbReference>
<dbReference type="InterPro" id="IPR050487">
    <property type="entry name" value="FtsQ_DivIB"/>
</dbReference>
<dbReference type="Proteomes" id="UP000051845">
    <property type="component" value="Unassembled WGS sequence"/>
</dbReference>
<feature type="domain" description="POTRA" evidence="10">
    <location>
        <begin position="83"/>
        <end position="155"/>
    </location>
</feature>
<name>A0A0R2B8Z1_SECCO</name>
<evidence type="ECO:0000256" key="5">
    <source>
        <dbReference type="ARBA" id="ARBA00022989"/>
    </source>
</evidence>
<proteinExistence type="inferred from homology"/>
<keyword evidence="5 8" id="KW-1133">Transmembrane helix</keyword>
<dbReference type="InterPro" id="IPR005548">
    <property type="entry name" value="Cell_div_FtsQ/DivIB_C"/>
</dbReference>
<evidence type="ECO:0000259" key="10">
    <source>
        <dbReference type="PROSITE" id="PS51779"/>
    </source>
</evidence>
<dbReference type="STRING" id="33960.TY91_03640"/>
<dbReference type="PATRIC" id="fig|1423733.4.peg.2239"/>
<dbReference type="Pfam" id="PF03799">
    <property type="entry name" value="FtsQ_DivIB_C"/>
    <property type="match status" value="1"/>
</dbReference>